<protein>
    <submittedName>
        <fullName evidence="6">Uncharacterized protein</fullName>
    </submittedName>
</protein>
<keyword evidence="7" id="KW-1185">Reference proteome</keyword>
<dbReference type="InterPro" id="IPR016174">
    <property type="entry name" value="Di-haem_cyt_TM"/>
</dbReference>
<comment type="caution">
    <text evidence="6">The sequence shown here is derived from an EMBL/GenBank/DDBJ whole genome shotgun (WGS) entry which is preliminary data.</text>
</comment>
<dbReference type="SUPFAM" id="SSF81342">
    <property type="entry name" value="Transmembrane di-heme cytochromes"/>
    <property type="match status" value="1"/>
</dbReference>
<dbReference type="EMBL" id="JAETWB010000001">
    <property type="protein sequence ID" value="MBL6077013.1"/>
    <property type="molecule type" value="Genomic_DNA"/>
</dbReference>
<proteinExistence type="predicted"/>
<evidence type="ECO:0000313" key="7">
    <source>
        <dbReference type="Proteomes" id="UP000660885"/>
    </source>
</evidence>
<evidence type="ECO:0000256" key="2">
    <source>
        <dbReference type="ARBA" id="ARBA00022475"/>
    </source>
</evidence>
<keyword evidence="2" id="KW-1003">Cell membrane</keyword>
<dbReference type="InterPro" id="IPR051817">
    <property type="entry name" value="FDH_cytochrome_b556_subunit"/>
</dbReference>
<comment type="subcellular location">
    <subcellularLocation>
        <location evidence="1">Cell membrane</location>
        <topology evidence="1">Multi-pass membrane protein</topology>
    </subcellularLocation>
</comment>
<evidence type="ECO:0000256" key="4">
    <source>
        <dbReference type="ARBA" id="ARBA00022989"/>
    </source>
</evidence>
<evidence type="ECO:0000256" key="5">
    <source>
        <dbReference type="ARBA" id="ARBA00023136"/>
    </source>
</evidence>
<name>A0ABS1TX49_9PROT</name>
<keyword evidence="5" id="KW-0472">Membrane</keyword>
<reference evidence="6 7" key="1">
    <citation type="submission" date="2021-01" db="EMBL/GenBank/DDBJ databases">
        <title>Belnapia mucosa sp. nov. and Belnapia arida sp. nov., isolated from the Tabernas Desert (Almeria, Spain).</title>
        <authorList>
            <person name="Molina-Menor E."/>
            <person name="Vidal-Verdu A."/>
            <person name="Calonge A."/>
            <person name="Satari L."/>
            <person name="Pereto J."/>
            <person name="Porcar M."/>
        </authorList>
    </citation>
    <scope>NUCLEOTIDE SEQUENCE [LARGE SCALE GENOMIC DNA]</scope>
    <source>
        <strain evidence="6 7">T18</strain>
    </source>
</reference>
<evidence type="ECO:0000256" key="3">
    <source>
        <dbReference type="ARBA" id="ARBA00022692"/>
    </source>
</evidence>
<keyword evidence="3" id="KW-0812">Transmembrane</keyword>
<dbReference type="PANTHER" id="PTHR30074">
    <property type="entry name" value="FORMATE DEHYDROGENASE, NITRATE-INDUCIBLE, CYTOCHROME B556 FDN SUBUNIT"/>
    <property type="match status" value="1"/>
</dbReference>
<dbReference type="RefSeq" id="WP_202830155.1">
    <property type="nucleotide sequence ID" value="NZ_JAETWB010000001.1"/>
</dbReference>
<dbReference type="Gene3D" id="1.20.950.20">
    <property type="entry name" value="Transmembrane di-heme cytochromes, Chain C"/>
    <property type="match status" value="1"/>
</dbReference>
<evidence type="ECO:0000256" key="1">
    <source>
        <dbReference type="ARBA" id="ARBA00004651"/>
    </source>
</evidence>
<evidence type="ECO:0000313" key="6">
    <source>
        <dbReference type="EMBL" id="MBL6077013.1"/>
    </source>
</evidence>
<dbReference type="Proteomes" id="UP000660885">
    <property type="component" value="Unassembled WGS sequence"/>
</dbReference>
<organism evidence="6 7">
    <name type="scientific">Belnapia arida</name>
    <dbReference type="NCBI Taxonomy" id="2804533"/>
    <lineage>
        <taxon>Bacteria</taxon>
        <taxon>Pseudomonadati</taxon>
        <taxon>Pseudomonadota</taxon>
        <taxon>Alphaproteobacteria</taxon>
        <taxon>Acetobacterales</taxon>
        <taxon>Roseomonadaceae</taxon>
        <taxon>Belnapia</taxon>
    </lineage>
</organism>
<accession>A0ABS1TX49</accession>
<sequence>MQDGTSVVRCRAEDGLPDHGAGGGLVAAPGHVLIFPFTVADITGQQVAHMIHSLVAALMVAAMLAHIHTGSLGMEGAFEDMGTGQADYHRAKEHHALWVEQELAKARESTAPAGAKAAGAG</sequence>
<keyword evidence="4" id="KW-1133">Transmembrane helix</keyword>
<gene>
    <name evidence="6" type="ORF">JMJ56_03280</name>
</gene>
<dbReference type="PANTHER" id="PTHR30074:SF6">
    <property type="entry name" value="FORMATE DEHYDROGENASE GAMMA SUBUNIT"/>
    <property type="match status" value="1"/>
</dbReference>